<keyword evidence="3 6" id="KW-0812">Transmembrane</keyword>
<proteinExistence type="inferred from homology"/>
<evidence type="ECO:0000313" key="9">
    <source>
        <dbReference type="Proteomes" id="UP000694396"/>
    </source>
</evidence>
<feature type="chain" id="PRO_5034528496" evidence="7">
    <location>
        <begin position="26"/>
        <end position="146"/>
    </location>
</feature>
<reference evidence="8" key="2">
    <citation type="submission" date="2025-09" db="UniProtKB">
        <authorList>
            <consortium name="Ensembl"/>
        </authorList>
    </citation>
    <scope>IDENTIFICATION</scope>
</reference>
<dbReference type="Ensembl" id="ENSCRFT00000013725.1">
    <property type="protein sequence ID" value="ENSCRFP00000013270.1"/>
    <property type="gene ID" value="ENSCRFG00000010267.1"/>
</dbReference>
<dbReference type="Gene3D" id="6.10.110.10">
    <property type="match status" value="1"/>
</dbReference>
<evidence type="ECO:0000313" key="8">
    <source>
        <dbReference type="Ensembl" id="ENSCRFP00000013270.1"/>
    </source>
</evidence>
<feature type="transmembrane region" description="Helical" evidence="6">
    <location>
        <begin position="45"/>
        <end position="78"/>
    </location>
</feature>
<feature type="signal peptide" evidence="7">
    <location>
        <begin position="1"/>
        <end position="25"/>
    </location>
</feature>
<dbReference type="InterPro" id="IPR009311">
    <property type="entry name" value="IFI6/IFI27-like"/>
</dbReference>
<accession>A0A8C3R0D1</accession>
<evidence type="ECO:0000256" key="1">
    <source>
        <dbReference type="ARBA" id="ARBA00004141"/>
    </source>
</evidence>
<dbReference type="InterPro" id="IPR038213">
    <property type="entry name" value="IFI6/IFI27-like_sf"/>
</dbReference>
<keyword evidence="4 6" id="KW-1133">Transmembrane helix</keyword>
<evidence type="ECO:0000256" key="5">
    <source>
        <dbReference type="ARBA" id="ARBA00023136"/>
    </source>
</evidence>
<dbReference type="GO" id="GO:0001836">
    <property type="term" value="P:release of cytochrome c from mitochondria"/>
    <property type="evidence" value="ECO:0007669"/>
    <property type="project" value="TreeGrafter"/>
</dbReference>
<keyword evidence="7" id="KW-0732">Signal</keyword>
<dbReference type="GO" id="GO:0031966">
    <property type="term" value="C:mitochondrial membrane"/>
    <property type="evidence" value="ECO:0007669"/>
    <property type="project" value="TreeGrafter"/>
</dbReference>
<dbReference type="PANTHER" id="PTHR16932">
    <property type="entry name" value="INTERFERON ALPHA-INDUCIBLE PROTEIN 27"/>
    <property type="match status" value="1"/>
</dbReference>
<dbReference type="Proteomes" id="UP000694396">
    <property type="component" value="Unplaced"/>
</dbReference>
<organism evidence="8 9">
    <name type="scientific">Cyanoderma ruficeps</name>
    <name type="common">rufous-capped babbler</name>
    <dbReference type="NCBI Taxonomy" id="181631"/>
    <lineage>
        <taxon>Eukaryota</taxon>
        <taxon>Metazoa</taxon>
        <taxon>Chordata</taxon>
        <taxon>Craniata</taxon>
        <taxon>Vertebrata</taxon>
        <taxon>Euteleostomi</taxon>
        <taxon>Archelosauria</taxon>
        <taxon>Archosauria</taxon>
        <taxon>Dinosauria</taxon>
        <taxon>Saurischia</taxon>
        <taxon>Theropoda</taxon>
        <taxon>Coelurosauria</taxon>
        <taxon>Aves</taxon>
        <taxon>Neognathae</taxon>
        <taxon>Neoaves</taxon>
        <taxon>Telluraves</taxon>
        <taxon>Australaves</taxon>
        <taxon>Passeriformes</taxon>
        <taxon>Sylvioidea</taxon>
        <taxon>Timaliidae</taxon>
        <taxon>Cyanoderma</taxon>
    </lineage>
</organism>
<dbReference type="PANTHER" id="PTHR16932:SF18">
    <property type="entry name" value="INTERFERON, ALPHA-INDUCIBLE PROTEIN 27-LIKE 2"/>
    <property type="match status" value="1"/>
</dbReference>
<comment type="subcellular location">
    <subcellularLocation>
        <location evidence="1">Membrane</location>
        <topology evidence="1">Multi-pass membrane protein</topology>
    </subcellularLocation>
</comment>
<evidence type="ECO:0000256" key="2">
    <source>
        <dbReference type="ARBA" id="ARBA00007262"/>
    </source>
</evidence>
<evidence type="ECO:0000256" key="7">
    <source>
        <dbReference type="SAM" id="SignalP"/>
    </source>
</evidence>
<dbReference type="Pfam" id="PF06140">
    <property type="entry name" value="Ifi-6-16"/>
    <property type="match status" value="1"/>
</dbReference>
<dbReference type="GO" id="GO:0097193">
    <property type="term" value="P:intrinsic apoptotic signaling pathway"/>
    <property type="evidence" value="ECO:0007669"/>
    <property type="project" value="TreeGrafter"/>
</dbReference>
<evidence type="ECO:0000256" key="4">
    <source>
        <dbReference type="ARBA" id="ARBA00022989"/>
    </source>
</evidence>
<reference evidence="8" key="1">
    <citation type="submission" date="2025-08" db="UniProtKB">
        <authorList>
            <consortium name="Ensembl"/>
        </authorList>
    </citation>
    <scope>IDENTIFICATION</scope>
</reference>
<name>A0A8C3R0D1_9PASS</name>
<keyword evidence="5 6" id="KW-0472">Membrane</keyword>
<keyword evidence="9" id="KW-1185">Reference proteome</keyword>
<protein>
    <submittedName>
        <fullName evidence="8">Uncharacterized protein</fullName>
    </submittedName>
</protein>
<sequence length="146" mass="13304">MGGRAVTAVILSVLLIGSTFGAAAANDQTGNAKRANCNDGNNGNVIGAVIGATVGAGLALVGLPVAIGALGFTGAGIAAGSIASQMMSAAAVANGGGVAAGSTVAVLQSIGAAGFSLGTKLGLTAALGSAGAASGACVSESKETSK</sequence>
<dbReference type="AlphaFoldDB" id="A0A8C3R0D1"/>
<evidence type="ECO:0000256" key="6">
    <source>
        <dbReference type="SAM" id="Phobius"/>
    </source>
</evidence>
<evidence type="ECO:0000256" key="3">
    <source>
        <dbReference type="ARBA" id="ARBA00022692"/>
    </source>
</evidence>
<comment type="similarity">
    <text evidence="2">Belongs to the IFI6/IFI27 family.</text>
</comment>